<feature type="signal peptide" evidence="1">
    <location>
        <begin position="1"/>
        <end position="30"/>
    </location>
</feature>
<proteinExistence type="predicted"/>
<evidence type="ECO:0008006" key="4">
    <source>
        <dbReference type="Google" id="ProtNLM"/>
    </source>
</evidence>
<keyword evidence="3" id="KW-1185">Reference proteome</keyword>
<evidence type="ECO:0000313" key="3">
    <source>
        <dbReference type="Proteomes" id="UP000653644"/>
    </source>
</evidence>
<dbReference type="RefSeq" id="WP_189886073.1">
    <property type="nucleotide sequence ID" value="NZ_BMVN01000008.1"/>
</dbReference>
<feature type="chain" id="PRO_5046576572" description="Spore-associated protein A" evidence="1">
    <location>
        <begin position="31"/>
        <end position="154"/>
    </location>
</feature>
<dbReference type="PROSITE" id="PS51257">
    <property type="entry name" value="PROKAR_LIPOPROTEIN"/>
    <property type="match status" value="1"/>
</dbReference>
<dbReference type="EMBL" id="BMVN01000008">
    <property type="protein sequence ID" value="GHA23186.1"/>
    <property type="molecule type" value="Genomic_DNA"/>
</dbReference>
<evidence type="ECO:0000313" key="2">
    <source>
        <dbReference type="EMBL" id="GHA23186.1"/>
    </source>
</evidence>
<accession>A0ABQ3CL21</accession>
<evidence type="ECO:0000256" key="1">
    <source>
        <dbReference type="SAM" id="SignalP"/>
    </source>
</evidence>
<gene>
    <name evidence="2" type="ORF">GCM10010345_30310</name>
</gene>
<protein>
    <recommendedName>
        <fullName evidence="4">Spore-associated protein A</fullName>
    </recommendedName>
</protein>
<dbReference type="Proteomes" id="UP000653644">
    <property type="component" value="Unassembled WGS sequence"/>
</dbReference>
<keyword evidence="1" id="KW-0732">Signal</keyword>
<organism evidence="2 3">
    <name type="scientific">Streptomyces canarius</name>
    <dbReference type="NCBI Taxonomy" id="285453"/>
    <lineage>
        <taxon>Bacteria</taxon>
        <taxon>Bacillati</taxon>
        <taxon>Actinomycetota</taxon>
        <taxon>Actinomycetes</taxon>
        <taxon>Kitasatosporales</taxon>
        <taxon>Streptomycetaceae</taxon>
        <taxon>Streptomyces</taxon>
    </lineage>
</organism>
<reference evidence="3" key="1">
    <citation type="journal article" date="2019" name="Int. J. Syst. Evol. Microbiol.">
        <title>The Global Catalogue of Microorganisms (GCM) 10K type strain sequencing project: providing services to taxonomists for standard genome sequencing and annotation.</title>
        <authorList>
            <consortium name="The Broad Institute Genomics Platform"/>
            <consortium name="The Broad Institute Genome Sequencing Center for Infectious Disease"/>
            <person name="Wu L."/>
            <person name="Ma J."/>
        </authorList>
    </citation>
    <scope>NUCLEOTIDE SEQUENCE [LARGE SCALE GENOMIC DNA]</scope>
    <source>
        <strain evidence="3">JCM 4733</strain>
    </source>
</reference>
<comment type="caution">
    <text evidence="2">The sequence shown here is derived from an EMBL/GenBank/DDBJ whole genome shotgun (WGS) entry which is preliminary data.</text>
</comment>
<sequence length="154" mass="16110">MRLPRRALVLLTTLATLIGVNLLISTPAQAATSCSGTITHTETFSYPGEGVVGELTIYYNSSNGGTNSACFYHRGRAYGVVAETYVYIMRCAQTSGEGQPCKSTFPGGSDDGNYAYQAGPVGVTGTANDCVGAIGWIVWHGTIIGTGNPKTWGC</sequence>
<name>A0ABQ3CL21_9ACTN</name>